<protein>
    <submittedName>
        <fullName evidence="1">Uncharacterized protein</fullName>
    </submittedName>
</protein>
<evidence type="ECO:0000313" key="1">
    <source>
        <dbReference type="EMBL" id="RPA79877.1"/>
    </source>
</evidence>
<keyword evidence="2" id="KW-1185">Reference proteome</keyword>
<dbReference type="Proteomes" id="UP000275078">
    <property type="component" value="Unassembled WGS sequence"/>
</dbReference>
<name>A0A3N4I350_ASCIM</name>
<reference evidence="1 2" key="1">
    <citation type="journal article" date="2018" name="Nat. Ecol. Evol.">
        <title>Pezizomycetes genomes reveal the molecular basis of ectomycorrhizal truffle lifestyle.</title>
        <authorList>
            <person name="Murat C."/>
            <person name="Payen T."/>
            <person name="Noel B."/>
            <person name="Kuo A."/>
            <person name="Morin E."/>
            <person name="Chen J."/>
            <person name="Kohler A."/>
            <person name="Krizsan K."/>
            <person name="Balestrini R."/>
            <person name="Da Silva C."/>
            <person name="Montanini B."/>
            <person name="Hainaut M."/>
            <person name="Levati E."/>
            <person name="Barry K.W."/>
            <person name="Belfiori B."/>
            <person name="Cichocki N."/>
            <person name="Clum A."/>
            <person name="Dockter R.B."/>
            <person name="Fauchery L."/>
            <person name="Guy J."/>
            <person name="Iotti M."/>
            <person name="Le Tacon F."/>
            <person name="Lindquist E.A."/>
            <person name="Lipzen A."/>
            <person name="Malagnac F."/>
            <person name="Mello A."/>
            <person name="Molinier V."/>
            <person name="Miyauchi S."/>
            <person name="Poulain J."/>
            <person name="Riccioni C."/>
            <person name="Rubini A."/>
            <person name="Sitrit Y."/>
            <person name="Splivallo R."/>
            <person name="Traeger S."/>
            <person name="Wang M."/>
            <person name="Zifcakova L."/>
            <person name="Wipf D."/>
            <person name="Zambonelli A."/>
            <person name="Paolocci F."/>
            <person name="Nowrousian M."/>
            <person name="Ottonello S."/>
            <person name="Baldrian P."/>
            <person name="Spatafora J.W."/>
            <person name="Henrissat B."/>
            <person name="Nagy L.G."/>
            <person name="Aury J.M."/>
            <person name="Wincker P."/>
            <person name="Grigoriev I.V."/>
            <person name="Bonfante P."/>
            <person name="Martin F.M."/>
        </authorList>
    </citation>
    <scope>NUCLEOTIDE SEQUENCE [LARGE SCALE GENOMIC DNA]</scope>
    <source>
        <strain evidence="1 2">RN42</strain>
    </source>
</reference>
<sequence length="285" mass="31371">MVVDNESVDSDDVAAVDCIYYESLLLDHPDHLLRGTNTEVTSPSQHPLAQQIYQLTVLFFSSTSSVSELKVGNAIHIGDGLFLTSAHLLRMPHENLNRVHPRIFAYSGLLPRPHLYDISMGNAQSIQLSILSYLSTPGCPLPRGQILSPDTDIPSSTNLCLLRVTCPSDTPSNEGYPVPTYFPTNIRDARVQFLGINQTFRLSRSLLKQWRLRGASEEVHRVLGTLLPGKLSTTRGKARYVCEEGGGVVLHSIPATSSASGSAICCGRELYGTYFTPTRRLYLII</sequence>
<evidence type="ECO:0000313" key="2">
    <source>
        <dbReference type="Proteomes" id="UP000275078"/>
    </source>
</evidence>
<gene>
    <name evidence="1" type="ORF">BJ508DRAFT_137216</name>
</gene>
<dbReference type="AlphaFoldDB" id="A0A3N4I350"/>
<organism evidence="1 2">
    <name type="scientific">Ascobolus immersus RN42</name>
    <dbReference type="NCBI Taxonomy" id="1160509"/>
    <lineage>
        <taxon>Eukaryota</taxon>
        <taxon>Fungi</taxon>
        <taxon>Dikarya</taxon>
        <taxon>Ascomycota</taxon>
        <taxon>Pezizomycotina</taxon>
        <taxon>Pezizomycetes</taxon>
        <taxon>Pezizales</taxon>
        <taxon>Ascobolaceae</taxon>
        <taxon>Ascobolus</taxon>
    </lineage>
</organism>
<dbReference type="EMBL" id="ML119694">
    <property type="protein sequence ID" value="RPA79877.1"/>
    <property type="molecule type" value="Genomic_DNA"/>
</dbReference>
<proteinExistence type="predicted"/>
<accession>A0A3N4I350</accession>